<accession>F0W9E1</accession>
<evidence type="ECO:0000313" key="1">
    <source>
        <dbReference type="EMBL" id="CCA17755.1"/>
    </source>
</evidence>
<sequence length="107" mass="12130">MASPITVDEIKQAFWYLQNNHAPGADHFLAELLKHSPTVVAVLLAEAINRHVQNPTASMKTNLGPTVANWYRYLATPKTYSNENLTQQQLSDGFENFSSILIFFRKH</sequence>
<protein>
    <submittedName>
        <fullName evidence="1">AlNc14C40G3400 protein</fullName>
    </submittedName>
</protein>
<name>F0W9E1_9STRA</name>
<organism evidence="1">
    <name type="scientific">Albugo laibachii Nc14</name>
    <dbReference type="NCBI Taxonomy" id="890382"/>
    <lineage>
        <taxon>Eukaryota</taxon>
        <taxon>Sar</taxon>
        <taxon>Stramenopiles</taxon>
        <taxon>Oomycota</taxon>
        <taxon>Peronosporomycetes</taxon>
        <taxon>Albuginales</taxon>
        <taxon>Albuginaceae</taxon>
        <taxon>Albugo</taxon>
    </lineage>
</organism>
<reference evidence="1" key="1">
    <citation type="journal article" date="2011" name="PLoS Biol.">
        <title>Gene gain and loss during evolution of obligate parasitism in the white rust pathogen of Arabidopsis thaliana.</title>
        <authorList>
            <person name="Kemen E."/>
            <person name="Gardiner A."/>
            <person name="Schultz-Larsen T."/>
            <person name="Kemen A.C."/>
            <person name="Balmuth A.L."/>
            <person name="Robert-Seilaniantz A."/>
            <person name="Bailey K."/>
            <person name="Holub E."/>
            <person name="Studholme D.J."/>
            <person name="Maclean D."/>
            <person name="Jones J.D."/>
        </authorList>
    </citation>
    <scope>NUCLEOTIDE SEQUENCE</scope>
</reference>
<gene>
    <name evidence="1" type="primary">AlNc14C40G3400</name>
    <name evidence="1" type="ORF">ALNC14_038980</name>
</gene>
<dbReference type="AlphaFoldDB" id="F0W9E1"/>
<dbReference type="HOGENOM" id="CLU_2214875_0_0_1"/>
<dbReference type="EMBL" id="FR824085">
    <property type="protein sequence ID" value="CCA17755.1"/>
    <property type="molecule type" value="Genomic_DNA"/>
</dbReference>
<reference evidence="1" key="2">
    <citation type="submission" date="2011-02" db="EMBL/GenBank/DDBJ databases">
        <authorList>
            <person name="MacLean D."/>
        </authorList>
    </citation>
    <scope>NUCLEOTIDE SEQUENCE</scope>
</reference>
<proteinExistence type="predicted"/>